<dbReference type="InterPro" id="IPR051221">
    <property type="entry name" value="LDLR-related"/>
</dbReference>
<name>A0ABD0MQ49_CIRMR</name>
<dbReference type="FunFam" id="4.10.400.10:FF:000233">
    <property type="entry name" value="Basement membrane-specific heparan sulfate proteoglycan core protein-like Protein"/>
    <property type="match status" value="1"/>
</dbReference>
<keyword evidence="2" id="KW-0812">Transmembrane</keyword>
<dbReference type="PROSITE" id="PS50068">
    <property type="entry name" value="LDLRA_2"/>
    <property type="match status" value="6"/>
</dbReference>
<keyword evidence="5" id="KW-1133">Transmembrane helix</keyword>
<dbReference type="FunFam" id="4.10.400.10:FF:000002">
    <property type="entry name" value="Low-density lipoprotein receptor-related protein 1"/>
    <property type="match status" value="1"/>
</dbReference>
<reference evidence="14 15" key="1">
    <citation type="submission" date="2024-05" db="EMBL/GenBank/DDBJ databases">
        <title>Genome sequencing and assembly of Indian major carp, Cirrhinus mrigala (Hamilton, 1822).</title>
        <authorList>
            <person name="Mohindra V."/>
            <person name="Chowdhury L.M."/>
            <person name="Lal K."/>
            <person name="Jena J.K."/>
        </authorList>
    </citation>
    <scope>NUCLEOTIDE SEQUENCE [LARGE SCALE GENOMIC DNA]</scope>
    <source>
        <strain evidence="14">CM1030</strain>
        <tissue evidence="14">Blood</tissue>
    </source>
</reference>
<evidence type="ECO:0000256" key="5">
    <source>
        <dbReference type="ARBA" id="ARBA00022989"/>
    </source>
</evidence>
<feature type="disulfide bond" evidence="11">
    <location>
        <begin position="198"/>
        <end position="210"/>
    </location>
</feature>
<dbReference type="SUPFAM" id="SSF57424">
    <property type="entry name" value="LDL receptor-like module"/>
    <property type="match status" value="6"/>
</dbReference>
<keyword evidence="6" id="KW-0472">Membrane</keyword>
<feature type="disulfide bond" evidence="11">
    <location>
        <begin position="283"/>
        <end position="295"/>
    </location>
</feature>
<dbReference type="FunFam" id="4.10.400.10:FF:000047">
    <property type="entry name" value="Prolow-density lipoprotein receptor-related protein 1"/>
    <property type="match status" value="1"/>
</dbReference>
<feature type="disulfide bond" evidence="11">
    <location>
        <begin position="260"/>
        <end position="275"/>
    </location>
</feature>
<dbReference type="InterPro" id="IPR001881">
    <property type="entry name" value="EGF-like_Ca-bd_dom"/>
</dbReference>
<dbReference type="InterPro" id="IPR023415">
    <property type="entry name" value="LDLR_class-A_CS"/>
</dbReference>
<feature type="disulfide bond" evidence="11">
    <location>
        <begin position="175"/>
        <end position="190"/>
    </location>
</feature>
<feature type="disulfide bond" evidence="11">
    <location>
        <begin position="137"/>
        <end position="152"/>
    </location>
</feature>
<dbReference type="PROSITE" id="PS01209">
    <property type="entry name" value="LDLRA_1"/>
    <property type="match status" value="3"/>
</dbReference>
<evidence type="ECO:0000256" key="10">
    <source>
        <dbReference type="PROSITE-ProRule" id="PRU00076"/>
    </source>
</evidence>
<proteinExistence type="predicted"/>
<dbReference type="GO" id="GO:0016020">
    <property type="term" value="C:membrane"/>
    <property type="evidence" value="ECO:0007669"/>
    <property type="project" value="UniProtKB-SubCell"/>
</dbReference>
<dbReference type="InterPro" id="IPR002172">
    <property type="entry name" value="LDrepeatLR_classA_rpt"/>
</dbReference>
<keyword evidence="10" id="KW-0245">EGF-like domain</keyword>
<comment type="caution">
    <text evidence="14">The sequence shown here is derived from an EMBL/GenBank/DDBJ whole genome shotgun (WGS) entry which is preliminary data.</text>
</comment>
<keyword evidence="15" id="KW-1185">Reference proteome</keyword>
<feature type="non-terminal residue" evidence="14">
    <location>
        <position position="496"/>
    </location>
</feature>
<dbReference type="InterPro" id="IPR000742">
    <property type="entry name" value="EGF"/>
</dbReference>
<keyword evidence="3" id="KW-0732">Signal</keyword>
<evidence type="ECO:0000256" key="1">
    <source>
        <dbReference type="ARBA" id="ARBA00004479"/>
    </source>
</evidence>
<dbReference type="Gene3D" id="4.10.400.10">
    <property type="entry name" value="Low-density Lipoprotein Receptor"/>
    <property type="match status" value="6"/>
</dbReference>
<evidence type="ECO:0000256" key="8">
    <source>
        <dbReference type="ARBA" id="ARBA00023170"/>
    </source>
</evidence>
<keyword evidence="4" id="KW-0677">Repeat</keyword>
<feature type="disulfide bond" evidence="11">
    <location>
        <begin position="205"/>
        <end position="223"/>
    </location>
</feature>
<comment type="caution">
    <text evidence="10">Lacks conserved residue(s) required for the propagation of feature annotation.</text>
</comment>
<dbReference type="SUPFAM" id="SSF57196">
    <property type="entry name" value="EGF/Laminin"/>
    <property type="match status" value="1"/>
</dbReference>
<feature type="disulfide bond" evidence="11">
    <location>
        <begin position="118"/>
        <end position="130"/>
    </location>
</feature>
<dbReference type="Gene3D" id="4.10.1220.10">
    <property type="entry name" value="EGF-type module"/>
    <property type="match status" value="1"/>
</dbReference>
<keyword evidence="8" id="KW-0675">Receptor</keyword>
<dbReference type="SMART" id="SM00179">
    <property type="entry name" value="EGF_CA"/>
    <property type="match status" value="1"/>
</dbReference>
<evidence type="ECO:0000256" key="11">
    <source>
        <dbReference type="PROSITE-ProRule" id="PRU00124"/>
    </source>
</evidence>
<evidence type="ECO:0000259" key="13">
    <source>
        <dbReference type="PROSITE" id="PS50026"/>
    </source>
</evidence>
<dbReference type="CDD" id="cd00112">
    <property type="entry name" value="LDLa"/>
    <property type="match status" value="6"/>
</dbReference>
<feature type="compositionally biased region" description="Basic and acidic residues" evidence="12">
    <location>
        <begin position="486"/>
        <end position="496"/>
    </location>
</feature>
<feature type="disulfide bond" evidence="11">
    <location>
        <begin position="156"/>
        <end position="168"/>
    </location>
</feature>
<evidence type="ECO:0000256" key="6">
    <source>
        <dbReference type="ARBA" id="ARBA00023136"/>
    </source>
</evidence>
<dbReference type="FunFam" id="4.10.400.10:FF:000008">
    <property type="entry name" value="Low density lipoprotein receptor-related protein 1"/>
    <property type="match status" value="1"/>
</dbReference>
<protein>
    <recommendedName>
        <fullName evidence="13">EGF-like domain-containing protein</fullName>
    </recommendedName>
</protein>
<dbReference type="FunFam" id="4.10.400.10:FF:000034">
    <property type="entry name" value="Low-density lipoprotein receptor-related protein 2"/>
    <property type="match status" value="1"/>
</dbReference>
<evidence type="ECO:0000256" key="7">
    <source>
        <dbReference type="ARBA" id="ARBA00023157"/>
    </source>
</evidence>
<keyword evidence="7 11" id="KW-1015">Disulfide bond</keyword>
<evidence type="ECO:0000256" key="9">
    <source>
        <dbReference type="ARBA" id="ARBA00023180"/>
    </source>
</evidence>
<evidence type="ECO:0000256" key="12">
    <source>
        <dbReference type="SAM" id="MobiDB-lite"/>
    </source>
</evidence>
<dbReference type="FunFam" id="4.10.400.10:FF:000012">
    <property type="entry name" value="Low-density lipoprotein receptor-related protein 1"/>
    <property type="match status" value="1"/>
</dbReference>
<keyword evidence="9" id="KW-0325">Glycoprotein</keyword>
<feature type="region of interest" description="Disordered" evidence="12">
    <location>
        <begin position="468"/>
        <end position="496"/>
    </location>
</feature>
<feature type="disulfide bond" evidence="11">
    <location>
        <begin position="125"/>
        <end position="143"/>
    </location>
</feature>
<dbReference type="PRINTS" id="PR00261">
    <property type="entry name" value="LDLRECEPTOR"/>
</dbReference>
<evidence type="ECO:0000313" key="15">
    <source>
        <dbReference type="Proteomes" id="UP001529510"/>
    </source>
</evidence>
<dbReference type="PROSITE" id="PS50026">
    <property type="entry name" value="EGF_3"/>
    <property type="match status" value="1"/>
</dbReference>
<dbReference type="PANTHER" id="PTHR22722">
    <property type="entry name" value="LOW-DENSITY LIPOPROTEIN RECEPTOR-RELATED PROTEIN 2-RELATED"/>
    <property type="match status" value="1"/>
</dbReference>
<dbReference type="SMART" id="SM00192">
    <property type="entry name" value="LDLa"/>
    <property type="match status" value="6"/>
</dbReference>
<dbReference type="Pfam" id="PF00057">
    <property type="entry name" value="Ldl_recept_a"/>
    <property type="match status" value="6"/>
</dbReference>
<dbReference type="PANTHER" id="PTHR22722:SF14">
    <property type="entry name" value="MEGALIN, ISOFORM A"/>
    <property type="match status" value="1"/>
</dbReference>
<comment type="subcellular location">
    <subcellularLocation>
        <location evidence="1">Membrane</location>
        <topology evidence="1">Single-pass type I membrane protein</topology>
    </subcellularLocation>
</comment>
<gene>
    <name evidence="14" type="ORF">M9458_053428</name>
</gene>
<dbReference type="EMBL" id="JAMKFB020000255">
    <property type="protein sequence ID" value="KAL0151237.1"/>
    <property type="molecule type" value="Genomic_DNA"/>
</dbReference>
<dbReference type="Proteomes" id="UP001529510">
    <property type="component" value="Unassembled WGS sequence"/>
</dbReference>
<dbReference type="GO" id="GO:0016192">
    <property type="term" value="P:vesicle-mediated transport"/>
    <property type="evidence" value="ECO:0007669"/>
    <property type="project" value="UniProtKB-ARBA"/>
</dbReference>
<evidence type="ECO:0000313" key="14">
    <source>
        <dbReference type="EMBL" id="KAL0151237.1"/>
    </source>
</evidence>
<accession>A0ABD0MQ49</accession>
<feature type="domain" description="EGF-like" evidence="13">
    <location>
        <begin position="324"/>
        <end position="362"/>
    </location>
</feature>
<evidence type="ECO:0000256" key="4">
    <source>
        <dbReference type="ARBA" id="ARBA00022737"/>
    </source>
</evidence>
<evidence type="ECO:0000256" key="3">
    <source>
        <dbReference type="ARBA" id="ARBA00022729"/>
    </source>
</evidence>
<feature type="disulfide bond" evidence="11">
    <location>
        <begin position="290"/>
        <end position="308"/>
    </location>
</feature>
<feature type="compositionally biased region" description="Polar residues" evidence="12">
    <location>
        <begin position="468"/>
        <end position="482"/>
    </location>
</feature>
<evidence type="ECO:0000256" key="2">
    <source>
        <dbReference type="ARBA" id="ARBA00022692"/>
    </source>
</evidence>
<feature type="disulfide bond" evidence="11">
    <location>
        <begin position="163"/>
        <end position="181"/>
    </location>
</feature>
<dbReference type="AlphaFoldDB" id="A0ABD0MQ49"/>
<sequence>MTCGVDEFRCKDSGRCIPARWKCDGEDDCGDSSDEPKEDRISSACDYDNDCGDNSDEDKCGRFPAPTAASELRLHGPVRTSRHAHIQRHASPYITAVTAGAERSERKALLLKLSDRQCSESEFACTSGRCIAGRWKCDGDHDCTDGSDEHGCDVKCDNDQFQCKNGHCIPFRWRCDADADCMDGSDEENCDRGVSQFCPLDEFQCNNTLCKPLGWRCDGEDDCGDNSDENPDMCKTFQCPPTRQFRCHNDRVCLPVSKQCDGVDNCGDNSDELNCQTPAPAVCGKSEFTCSTGKCININLRCNFFNDCEDYGSDEINCNKKDSGLNECRNNRSMCGDEGHCMVNGTDSFCSCKPGFQKTHPQTCTDVNECKQFGICSHICNNTKGSHKCSCYKNFIKVNDTCKADSSDKQALYVADDNEIRSLYPGMQNWIYEQAFQGDANVRIDAMDLHIKSKRIFWTNWHTGRISSFEQPSAGPTSPNSNRNRRQTDSRVTDLE</sequence>
<dbReference type="InterPro" id="IPR036055">
    <property type="entry name" value="LDL_receptor-like_sf"/>
</dbReference>
<organism evidence="14 15">
    <name type="scientific">Cirrhinus mrigala</name>
    <name type="common">Mrigala</name>
    <dbReference type="NCBI Taxonomy" id="683832"/>
    <lineage>
        <taxon>Eukaryota</taxon>
        <taxon>Metazoa</taxon>
        <taxon>Chordata</taxon>
        <taxon>Craniata</taxon>
        <taxon>Vertebrata</taxon>
        <taxon>Euteleostomi</taxon>
        <taxon>Actinopterygii</taxon>
        <taxon>Neopterygii</taxon>
        <taxon>Teleostei</taxon>
        <taxon>Ostariophysi</taxon>
        <taxon>Cypriniformes</taxon>
        <taxon>Cyprinidae</taxon>
        <taxon>Labeoninae</taxon>
        <taxon>Labeonini</taxon>
        <taxon>Cirrhinus</taxon>
    </lineage>
</organism>
<dbReference type="Gene3D" id="2.10.25.10">
    <property type="entry name" value="Laminin"/>
    <property type="match status" value="1"/>
</dbReference>
<dbReference type="SMART" id="SM00181">
    <property type="entry name" value="EGF"/>
    <property type="match status" value="3"/>
</dbReference>